<dbReference type="CDD" id="cd11033">
    <property type="entry name" value="CYP142-like"/>
    <property type="match status" value="1"/>
</dbReference>
<sequence length="402" mass="44548">MGSQKEIGAAALVDGATYRAGDPFAIWKEMREHEPVCWQETPDFGDFWSLTRYEEIDRVLRDADAFSSAAGILLRPTGQGPDPGSGRTMALSDSERHRDLRTAIAGWFAPRNLRRLADALDVVATAIVTEALEKPVAEFVAEVAARLPLEVVWTLLDIPRADRGDLTRWSMDAFCSDTAAARSIGHLEILDYFTGLAAERRRHPGEDLVSVLSGVRVAGRVLTVEETVLNCDNLLVGGTENVRLAMAGGVAALIDNPRQWLALQDDFERVAPTAVDEILRWTSSATHLMRTARHDVRLRGRHIRKGDRVVMWLPSGNRDGERFRDPEILDLSRTPNRHVSLGAGPHICVGVQLAKLELGVVLRHLTQRVRSIERRGTAERLESIVVNGFRTLPVRLEARGDS</sequence>
<dbReference type="Pfam" id="PF00067">
    <property type="entry name" value="p450"/>
    <property type="match status" value="1"/>
</dbReference>
<dbReference type="InterPro" id="IPR001128">
    <property type="entry name" value="Cyt_P450"/>
</dbReference>
<dbReference type="RefSeq" id="WP_222979772.1">
    <property type="nucleotide sequence ID" value="NZ_JAINVZ010000013.1"/>
</dbReference>
<comment type="caution">
    <text evidence="2">The sequence shown here is derived from an EMBL/GenBank/DDBJ whole genome shotgun (WGS) entry which is preliminary data.</text>
</comment>
<dbReference type="PANTHER" id="PTHR46696:SF4">
    <property type="entry name" value="BIOTIN BIOSYNTHESIS CYTOCHROME P450"/>
    <property type="match status" value="1"/>
</dbReference>
<gene>
    <name evidence="2" type="ORF">K7472_19450</name>
</gene>
<dbReference type="PANTHER" id="PTHR46696">
    <property type="entry name" value="P450, PUTATIVE (EUROFUNG)-RELATED"/>
    <property type="match status" value="1"/>
</dbReference>
<comment type="similarity">
    <text evidence="1">Belongs to the cytochrome P450 family.</text>
</comment>
<evidence type="ECO:0000313" key="3">
    <source>
        <dbReference type="Proteomes" id="UP001198565"/>
    </source>
</evidence>
<dbReference type="InterPro" id="IPR036396">
    <property type="entry name" value="Cyt_P450_sf"/>
</dbReference>
<name>A0ABS7QWD2_9ACTN</name>
<reference evidence="2 3" key="1">
    <citation type="submission" date="2021-08" db="EMBL/GenBank/DDBJ databases">
        <title>Streptomyces sp. PTM05 isolated from lichen.</title>
        <authorList>
            <person name="Somphong A."/>
            <person name="Phongsopitanun W."/>
            <person name="Tanasupawat S."/>
        </authorList>
    </citation>
    <scope>NUCLEOTIDE SEQUENCE [LARGE SCALE GENOMIC DNA]</scope>
    <source>
        <strain evidence="2 3">Ptm05</strain>
    </source>
</reference>
<dbReference type="PRINTS" id="PR00359">
    <property type="entry name" value="BP450"/>
</dbReference>
<dbReference type="Proteomes" id="UP001198565">
    <property type="component" value="Unassembled WGS sequence"/>
</dbReference>
<evidence type="ECO:0000256" key="1">
    <source>
        <dbReference type="ARBA" id="ARBA00010617"/>
    </source>
</evidence>
<accession>A0ABS7QWD2</accession>
<dbReference type="EMBL" id="JAINVZ010000013">
    <property type="protein sequence ID" value="MBY8887011.1"/>
    <property type="molecule type" value="Genomic_DNA"/>
</dbReference>
<keyword evidence="3" id="KW-1185">Reference proteome</keyword>
<evidence type="ECO:0000313" key="2">
    <source>
        <dbReference type="EMBL" id="MBY8887011.1"/>
    </source>
</evidence>
<proteinExistence type="inferred from homology"/>
<protein>
    <submittedName>
        <fullName evidence="2">Cytochrome P450</fullName>
    </submittedName>
</protein>
<dbReference type="SUPFAM" id="SSF48264">
    <property type="entry name" value="Cytochrome P450"/>
    <property type="match status" value="1"/>
</dbReference>
<dbReference type="Gene3D" id="1.10.630.10">
    <property type="entry name" value="Cytochrome P450"/>
    <property type="match status" value="1"/>
</dbReference>
<dbReference type="InterPro" id="IPR002397">
    <property type="entry name" value="Cyt_P450_B"/>
</dbReference>
<organism evidence="2 3">
    <name type="scientific">Streptantibioticus parmotrematis</name>
    <dbReference type="NCBI Taxonomy" id="2873249"/>
    <lineage>
        <taxon>Bacteria</taxon>
        <taxon>Bacillati</taxon>
        <taxon>Actinomycetota</taxon>
        <taxon>Actinomycetes</taxon>
        <taxon>Kitasatosporales</taxon>
        <taxon>Streptomycetaceae</taxon>
        <taxon>Streptantibioticus</taxon>
    </lineage>
</organism>